<name>A0A4P9YCV2_ROZAC</name>
<proteinExistence type="predicted"/>
<dbReference type="Proteomes" id="UP000281549">
    <property type="component" value="Unassembled WGS sequence"/>
</dbReference>
<feature type="non-terminal residue" evidence="1">
    <location>
        <position position="140"/>
    </location>
</feature>
<evidence type="ECO:0000313" key="1">
    <source>
        <dbReference type="EMBL" id="RKP16421.1"/>
    </source>
</evidence>
<organism evidence="1 2">
    <name type="scientific">Rozella allomycis (strain CSF55)</name>
    <dbReference type="NCBI Taxonomy" id="988480"/>
    <lineage>
        <taxon>Eukaryota</taxon>
        <taxon>Fungi</taxon>
        <taxon>Fungi incertae sedis</taxon>
        <taxon>Cryptomycota</taxon>
        <taxon>Cryptomycota incertae sedis</taxon>
        <taxon>Rozella</taxon>
    </lineage>
</organism>
<dbReference type="EMBL" id="ML006566">
    <property type="protein sequence ID" value="RKP16421.1"/>
    <property type="molecule type" value="Genomic_DNA"/>
</dbReference>
<dbReference type="AlphaFoldDB" id="A0A4P9YCV2"/>
<protein>
    <submittedName>
        <fullName evidence="1">Uncharacterized protein</fullName>
    </submittedName>
</protein>
<evidence type="ECO:0000313" key="2">
    <source>
        <dbReference type="Proteomes" id="UP000281549"/>
    </source>
</evidence>
<accession>A0A4P9YCV2</accession>
<sequence>MITEEEFGRWIETQGFKEKISKFVQDNQFKFEDFYSFTKEEWVAELETVGRVIYNKLHPAMAATIDTSGLDSYWNALRVLEIGAPNTVVNLPDNVHILGNVVIGKSWFVRPCYTLLLAKCLEIIADPTTPHLVILGNPGI</sequence>
<gene>
    <name evidence="1" type="ORF">ROZALSC1DRAFT_25298</name>
</gene>
<reference evidence="2" key="1">
    <citation type="journal article" date="2018" name="Nat. Microbiol.">
        <title>Leveraging single-cell genomics to expand the fungal tree of life.</title>
        <authorList>
            <person name="Ahrendt S.R."/>
            <person name="Quandt C.A."/>
            <person name="Ciobanu D."/>
            <person name="Clum A."/>
            <person name="Salamov A."/>
            <person name="Andreopoulos B."/>
            <person name="Cheng J.F."/>
            <person name="Woyke T."/>
            <person name="Pelin A."/>
            <person name="Henrissat B."/>
            <person name="Reynolds N.K."/>
            <person name="Benny G.L."/>
            <person name="Smith M.E."/>
            <person name="James T.Y."/>
            <person name="Grigoriev I.V."/>
        </authorList>
    </citation>
    <scope>NUCLEOTIDE SEQUENCE [LARGE SCALE GENOMIC DNA]</scope>
    <source>
        <strain evidence="2">CSF55</strain>
    </source>
</reference>